<gene>
    <name evidence="3" type="ORF">Vbra_17528</name>
</gene>
<evidence type="ECO:0000256" key="2">
    <source>
        <dbReference type="SAM" id="Phobius"/>
    </source>
</evidence>
<evidence type="ECO:0000313" key="3">
    <source>
        <dbReference type="EMBL" id="CEM27567.1"/>
    </source>
</evidence>
<proteinExistence type="predicted"/>
<evidence type="ECO:0000313" key="4">
    <source>
        <dbReference type="Proteomes" id="UP000041254"/>
    </source>
</evidence>
<feature type="region of interest" description="Disordered" evidence="1">
    <location>
        <begin position="107"/>
        <end position="162"/>
    </location>
</feature>
<name>A0A0G4GDU2_VITBC</name>
<organism evidence="3 4">
    <name type="scientific">Vitrella brassicaformis (strain CCMP3155)</name>
    <dbReference type="NCBI Taxonomy" id="1169540"/>
    <lineage>
        <taxon>Eukaryota</taxon>
        <taxon>Sar</taxon>
        <taxon>Alveolata</taxon>
        <taxon>Colpodellida</taxon>
        <taxon>Vitrellaceae</taxon>
        <taxon>Vitrella</taxon>
    </lineage>
</organism>
<feature type="compositionally biased region" description="Low complexity" evidence="1">
    <location>
        <begin position="119"/>
        <end position="128"/>
    </location>
</feature>
<reference evidence="3 4" key="1">
    <citation type="submission" date="2014-11" db="EMBL/GenBank/DDBJ databases">
        <authorList>
            <person name="Zhu J."/>
            <person name="Qi W."/>
            <person name="Song R."/>
        </authorList>
    </citation>
    <scope>NUCLEOTIDE SEQUENCE [LARGE SCALE GENOMIC DNA]</scope>
</reference>
<keyword evidence="2" id="KW-0812">Transmembrane</keyword>
<keyword evidence="2" id="KW-0472">Membrane</keyword>
<sequence>MAVWLGHVSMSIGGFRFSVIHFFLFVTILSFAARSYALSKIQDRSKDQMYGRAGLPVEFDDRYRGKEWRIERNWWICLFACTLWMIIWRIASTFSYFWHEIEKLEEGGHEEKPPPPQSALPKPSAPAKNEIELTERKKAASEAQKGDVAEEQQTPAESKKQQ</sequence>
<evidence type="ECO:0000256" key="1">
    <source>
        <dbReference type="SAM" id="MobiDB-lite"/>
    </source>
</evidence>
<feature type="compositionally biased region" description="Basic and acidic residues" evidence="1">
    <location>
        <begin position="129"/>
        <end position="148"/>
    </location>
</feature>
<feature type="transmembrane region" description="Helical" evidence="2">
    <location>
        <begin position="20"/>
        <end position="39"/>
    </location>
</feature>
<feature type="transmembrane region" description="Helical" evidence="2">
    <location>
        <begin position="74"/>
        <end position="98"/>
    </location>
</feature>
<accession>A0A0G4GDU2</accession>
<dbReference type="EMBL" id="CDMY01000635">
    <property type="protein sequence ID" value="CEM27567.1"/>
    <property type="molecule type" value="Genomic_DNA"/>
</dbReference>
<dbReference type="Proteomes" id="UP000041254">
    <property type="component" value="Unassembled WGS sequence"/>
</dbReference>
<keyword evidence="4" id="KW-1185">Reference proteome</keyword>
<dbReference type="AlphaFoldDB" id="A0A0G4GDU2"/>
<keyword evidence="2" id="KW-1133">Transmembrane helix</keyword>
<evidence type="ECO:0008006" key="5">
    <source>
        <dbReference type="Google" id="ProtNLM"/>
    </source>
</evidence>
<dbReference type="InParanoid" id="A0A0G4GDU2"/>
<dbReference type="PhylomeDB" id="A0A0G4GDU2"/>
<protein>
    <recommendedName>
        <fullName evidence="5">BAP29/BAP31 transmembrane domain-containing protein</fullName>
    </recommendedName>
</protein>
<dbReference type="VEuPathDB" id="CryptoDB:Vbra_17528"/>